<dbReference type="SUPFAM" id="SSF55961">
    <property type="entry name" value="Bet v1-like"/>
    <property type="match status" value="1"/>
</dbReference>
<dbReference type="RefSeq" id="WP_142605380.1">
    <property type="nucleotide sequence ID" value="NZ_VDGG01000004.1"/>
</dbReference>
<comment type="caution">
    <text evidence="1">The sequence shown here is derived from an EMBL/GenBank/DDBJ whole genome shotgun (WGS) entry which is preliminary data.</text>
</comment>
<protein>
    <submittedName>
        <fullName evidence="1">SRPBCC family protein</fullName>
    </submittedName>
</protein>
<name>A0A544TL63_9BACI</name>
<organism evidence="1 2">
    <name type="scientific">Psychrobacillus soli</name>
    <dbReference type="NCBI Taxonomy" id="1543965"/>
    <lineage>
        <taxon>Bacteria</taxon>
        <taxon>Bacillati</taxon>
        <taxon>Bacillota</taxon>
        <taxon>Bacilli</taxon>
        <taxon>Bacillales</taxon>
        <taxon>Bacillaceae</taxon>
        <taxon>Psychrobacillus</taxon>
    </lineage>
</organism>
<dbReference type="CDD" id="cd07812">
    <property type="entry name" value="SRPBCC"/>
    <property type="match status" value="1"/>
</dbReference>
<accession>A0A544TL63</accession>
<evidence type="ECO:0000313" key="2">
    <source>
        <dbReference type="Proteomes" id="UP000318937"/>
    </source>
</evidence>
<keyword evidence="2" id="KW-1185">Reference proteome</keyword>
<proteinExistence type="predicted"/>
<dbReference type="Gene3D" id="3.30.530.20">
    <property type="match status" value="1"/>
</dbReference>
<dbReference type="EMBL" id="VDGG01000004">
    <property type="protein sequence ID" value="TQR18145.1"/>
    <property type="molecule type" value="Genomic_DNA"/>
</dbReference>
<dbReference type="Proteomes" id="UP000318937">
    <property type="component" value="Unassembled WGS sequence"/>
</dbReference>
<reference evidence="1 2" key="1">
    <citation type="submission" date="2019-05" db="EMBL/GenBank/DDBJ databases">
        <title>Psychrobacillus vulpis sp. nov., a new species isolated from feces of a red fox that inhabits in The Tablas de Daimiel Natural Park, Albacete, Spain.</title>
        <authorList>
            <person name="Rodriguez M."/>
            <person name="Reina J.C."/>
            <person name="Bejar V."/>
            <person name="Llamas I."/>
        </authorList>
    </citation>
    <scope>NUCLEOTIDE SEQUENCE [LARGE SCALE GENOMIC DNA]</scope>
    <source>
        <strain evidence="1 2">NHI-2</strain>
    </source>
</reference>
<dbReference type="InterPro" id="IPR023393">
    <property type="entry name" value="START-like_dom_sf"/>
</dbReference>
<evidence type="ECO:0000313" key="1">
    <source>
        <dbReference type="EMBL" id="TQR18145.1"/>
    </source>
</evidence>
<dbReference type="OrthoDB" id="2360771at2"/>
<sequence>MLTWHKEITIPAPIEILWNLFDLDNIQRIMPNIVEHKPLEIKEGVVGSTYQQTYKEGKRTQTYIVTDIEYENTTHKKHNKIEFTLANLFKIQAGFTLIKVDEQTTRFIYTGQNEGVNFMGRMLSKMGSKKQNEKVVNDFMELVRTEALKDANKVG</sequence>
<gene>
    <name evidence="1" type="ORF">FG383_03060</name>
</gene>
<dbReference type="AlphaFoldDB" id="A0A544TL63"/>